<organism evidence="5 6">
    <name type="scientific">Saliterribacillus persicus</name>
    <dbReference type="NCBI Taxonomy" id="930114"/>
    <lineage>
        <taxon>Bacteria</taxon>
        <taxon>Bacillati</taxon>
        <taxon>Bacillota</taxon>
        <taxon>Bacilli</taxon>
        <taxon>Bacillales</taxon>
        <taxon>Bacillaceae</taxon>
        <taxon>Saliterribacillus</taxon>
    </lineage>
</organism>
<dbReference type="Proteomes" id="UP000252585">
    <property type="component" value="Unassembled WGS sequence"/>
</dbReference>
<feature type="transmembrane region" description="Helical" evidence="3">
    <location>
        <begin position="148"/>
        <end position="168"/>
    </location>
</feature>
<feature type="transmembrane region" description="Helical" evidence="3">
    <location>
        <begin position="208"/>
        <end position="227"/>
    </location>
</feature>
<dbReference type="InterPro" id="IPR002656">
    <property type="entry name" value="Acyl_transf_3_dom"/>
</dbReference>
<evidence type="ECO:0000313" key="6">
    <source>
        <dbReference type="Proteomes" id="UP000252585"/>
    </source>
</evidence>
<feature type="transmembrane region" description="Helical" evidence="3">
    <location>
        <begin position="12"/>
        <end position="33"/>
    </location>
</feature>
<evidence type="ECO:0000256" key="3">
    <source>
        <dbReference type="SAM" id="Phobius"/>
    </source>
</evidence>
<comment type="caution">
    <text evidence="5">The sequence shown here is derived from an EMBL/GenBank/DDBJ whole genome shotgun (WGS) entry which is preliminary data.</text>
</comment>
<proteinExistence type="inferred from homology"/>
<feature type="transmembrane region" description="Helical" evidence="3">
    <location>
        <begin position="45"/>
        <end position="63"/>
    </location>
</feature>
<feature type="transmembrane region" description="Helical" evidence="3">
    <location>
        <begin position="122"/>
        <end position="141"/>
    </location>
</feature>
<keyword evidence="3" id="KW-0472">Membrane</keyword>
<gene>
    <name evidence="5" type="ORF">DFR57_101220</name>
</gene>
<reference evidence="5 6" key="1">
    <citation type="submission" date="2018-07" db="EMBL/GenBank/DDBJ databases">
        <title>Genomic Encyclopedia of Type Strains, Phase IV (KMG-IV): sequencing the most valuable type-strain genomes for metagenomic binning, comparative biology and taxonomic classification.</title>
        <authorList>
            <person name="Goeker M."/>
        </authorList>
    </citation>
    <scope>NUCLEOTIDE SEQUENCE [LARGE SCALE GENOMIC DNA]</scope>
    <source>
        <strain evidence="5 6">DSM 27696</strain>
    </source>
</reference>
<feature type="transmembrane region" description="Helical" evidence="3">
    <location>
        <begin position="75"/>
        <end position="97"/>
    </location>
</feature>
<feature type="transmembrane region" description="Helical" evidence="3">
    <location>
        <begin position="269"/>
        <end position="292"/>
    </location>
</feature>
<feature type="transmembrane region" description="Helical" evidence="3">
    <location>
        <begin position="304"/>
        <end position="324"/>
    </location>
</feature>
<feature type="domain" description="Acyltransferase 3" evidence="4">
    <location>
        <begin position="5"/>
        <end position="322"/>
    </location>
</feature>
<accession>A0A368YCE7</accession>
<comment type="similarity">
    <text evidence="2">Belongs to the acyltransferase 3 family.</text>
</comment>
<dbReference type="Pfam" id="PF01757">
    <property type="entry name" value="Acyl_transf_3"/>
    <property type="match status" value="1"/>
</dbReference>
<comment type="subcellular location">
    <subcellularLocation>
        <location evidence="1">Membrane</location>
    </subcellularLocation>
</comment>
<dbReference type="AlphaFoldDB" id="A0A368YCE7"/>
<keyword evidence="6" id="KW-1185">Reference proteome</keyword>
<dbReference type="OrthoDB" id="2533487at2"/>
<dbReference type="RefSeq" id="WP_114351285.1">
    <property type="nucleotide sequence ID" value="NZ_QPJJ01000001.1"/>
</dbReference>
<sequence>MKRDYAMDYFKGLLVIGMIYTHVLQFFSDVSIYPNTRFSMEFFNLVTFSGFIFCFGYVNELAYYRKSFSKVRVKLLVTGMKTLLAFYISGLAFQVYVDDMSLDIATILPIILLQVIPGWSEFLLSFSLIMLMGLVLFPFINWIKGKPLLLWALVFLFLMTSFIDYSLIQSSYLGLFIGTELFPVFPVVQYLPFYLIGIYFANYKIVFIWKYFIGSILGTALFFYYLIRNDFQLPMRFPPSIYWLVGSAFFLYMYYLLCKFLERQKIEFIFLKVMGQNTLFYLVISNVFIFSLDDTLSGMILGPWIGLLFSVILLFIIGFLISIVSSRKLYT</sequence>
<dbReference type="GO" id="GO:0016747">
    <property type="term" value="F:acyltransferase activity, transferring groups other than amino-acyl groups"/>
    <property type="evidence" value="ECO:0007669"/>
    <property type="project" value="InterPro"/>
</dbReference>
<evidence type="ECO:0000313" key="5">
    <source>
        <dbReference type="EMBL" id="RCW77349.1"/>
    </source>
</evidence>
<evidence type="ECO:0000256" key="1">
    <source>
        <dbReference type="ARBA" id="ARBA00004370"/>
    </source>
</evidence>
<evidence type="ECO:0000259" key="4">
    <source>
        <dbReference type="Pfam" id="PF01757"/>
    </source>
</evidence>
<feature type="transmembrane region" description="Helical" evidence="3">
    <location>
        <begin position="239"/>
        <end position="257"/>
    </location>
</feature>
<keyword evidence="3" id="KW-0812">Transmembrane</keyword>
<name>A0A368YCE7_9BACI</name>
<dbReference type="EMBL" id="QPJJ01000001">
    <property type="protein sequence ID" value="RCW77349.1"/>
    <property type="molecule type" value="Genomic_DNA"/>
</dbReference>
<feature type="transmembrane region" description="Helical" evidence="3">
    <location>
        <begin position="180"/>
        <end position="201"/>
    </location>
</feature>
<keyword evidence="3" id="KW-1133">Transmembrane helix</keyword>
<evidence type="ECO:0000256" key="2">
    <source>
        <dbReference type="ARBA" id="ARBA00007400"/>
    </source>
</evidence>
<protein>
    <recommendedName>
        <fullName evidence="4">Acyltransferase 3 domain-containing protein</fullName>
    </recommendedName>
</protein>